<feature type="transmembrane region" description="Helical" evidence="1">
    <location>
        <begin position="131"/>
        <end position="153"/>
    </location>
</feature>
<dbReference type="Proteomes" id="UP000028488">
    <property type="component" value="Chromosome"/>
</dbReference>
<dbReference type="eggNOG" id="COG2267">
    <property type="taxonomic scope" value="Bacteria"/>
</dbReference>
<sequence length="226" mass="23710">MTSRGRVAVAALLILGAVGYASWLLEFVLDTGIDPLRGFASELAAADQPYGFWFRTGDLLTGCVVAVAGVLGLSRYSQGWVTAVGWLALIVFALATIADSRLPMSCAATNDPVCAAREAAGHLPLTHDLHAVTSASASTGGVVSSLAFLLAAFRYRWPTWLKITGAAVATVFVGGTVWTLTAAGVRDEQDAWLGLGQRVQLLAFCGWLIFVALSVIHITPETDGST</sequence>
<dbReference type="AlphaFoldDB" id="A0A076EMP9"/>
<keyword evidence="1" id="KW-0472">Membrane</keyword>
<evidence type="ECO:0000256" key="1">
    <source>
        <dbReference type="SAM" id="Phobius"/>
    </source>
</evidence>
<dbReference type="EMBL" id="CP008947">
    <property type="protein sequence ID" value="AII07370.1"/>
    <property type="molecule type" value="Genomic_DNA"/>
</dbReference>
<keyword evidence="1" id="KW-1133">Transmembrane helix</keyword>
<dbReference type="Pfam" id="PF06197">
    <property type="entry name" value="DUF998"/>
    <property type="match status" value="1"/>
</dbReference>
<evidence type="ECO:0000313" key="3">
    <source>
        <dbReference type="Proteomes" id="UP000028488"/>
    </source>
</evidence>
<feature type="transmembrane region" description="Helical" evidence="1">
    <location>
        <begin position="80"/>
        <end position="98"/>
    </location>
</feature>
<keyword evidence="1" id="KW-0812">Transmembrane</keyword>
<dbReference type="RefSeq" id="WP_112301369.1">
    <property type="nucleotide sequence ID" value="NZ_CP008947.1"/>
</dbReference>
<protein>
    <submittedName>
        <fullName evidence="2">Membrane protein</fullName>
    </submittedName>
</protein>
<feature type="transmembrane region" description="Helical" evidence="1">
    <location>
        <begin position="52"/>
        <end position="73"/>
    </location>
</feature>
<name>A0A076EMP9_RHOOP</name>
<organism evidence="2 3">
    <name type="scientific">Rhodococcus opacus</name>
    <name type="common">Nocardia opaca</name>
    <dbReference type="NCBI Taxonomy" id="37919"/>
    <lineage>
        <taxon>Bacteria</taxon>
        <taxon>Bacillati</taxon>
        <taxon>Actinomycetota</taxon>
        <taxon>Actinomycetes</taxon>
        <taxon>Mycobacteriales</taxon>
        <taxon>Nocardiaceae</taxon>
        <taxon>Rhodococcus</taxon>
    </lineage>
</organism>
<gene>
    <name evidence="2" type="ORF">EP51_23025</name>
</gene>
<reference evidence="2 3" key="1">
    <citation type="submission" date="2014-07" db="EMBL/GenBank/DDBJ databases">
        <title>Genome Sequence of Rhodococcus opacus Strain R7, a Biodegrader of Mono- and Polycyclic Aromatic Hydrocarbons.</title>
        <authorList>
            <person name="Di Gennaro P."/>
            <person name="Zampolli J."/>
            <person name="Presti I."/>
            <person name="Cappelletti M."/>
            <person name="D'Ursi P."/>
            <person name="Orro A."/>
            <person name="Mezzelani A."/>
            <person name="Milanesi L."/>
        </authorList>
    </citation>
    <scope>NUCLEOTIDE SEQUENCE [LARGE SCALE GENOMIC DNA]</scope>
    <source>
        <strain evidence="2 3">R7</strain>
    </source>
</reference>
<feature type="transmembrane region" description="Helical" evidence="1">
    <location>
        <begin position="160"/>
        <end position="181"/>
    </location>
</feature>
<dbReference type="InterPro" id="IPR009339">
    <property type="entry name" value="DUF998"/>
</dbReference>
<accession>A0A076EMP9</accession>
<feature type="transmembrane region" description="Helical" evidence="1">
    <location>
        <begin position="201"/>
        <end position="219"/>
    </location>
</feature>
<evidence type="ECO:0000313" key="2">
    <source>
        <dbReference type="EMBL" id="AII07370.1"/>
    </source>
</evidence>
<proteinExistence type="predicted"/>